<comment type="similarity">
    <text evidence="1">Belongs to the HscB family.</text>
</comment>
<dbReference type="GO" id="GO:0001671">
    <property type="term" value="F:ATPase activator activity"/>
    <property type="evidence" value="ECO:0007669"/>
    <property type="project" value="EnsemblFungi"/>
</dbReference>
<dbReference type="PANTHER" id="PTHR14021:SF15">
    <property type="entry name" value="IRON-SULFUR CLUSTER CO-CHAPERONE PROTEIN HSCB"/>
    <property type="match status" value="1"/>
</dbReference>
<dbReference type="AlphaFoldDB" id="A0A1E3QCQ7"/>
<dbReference type="InterPro" id="IPR036386">
    <property type="entry name" value="HscB_C_sf"/>
</dbReference>
<evidence type="ECO:0000256" key="2">
    <source>
        <dbReference type="ARBA" id="ARBA00023186"/>
    </source>
</evidence>
<dbReference type="GO" id="GO:0005759">
    <property type="term" value="C:mitochondrial matrix"/>
    <property type="evidence" value="ECO:0007669"/>
    <property type="project" value="EnsemblFungi"/>
</dbReference>
<protein>
    <recommendedName>
        <fullName evidence="3">Co-chaperone HscB C-terminal oligomerisation domain-containing protein</fullName>
    </recommendedName>
</protein>
<dbReference type="SUPFAM" id="SSF46565">
    <property type="entry name" value="Chaperone J-domain"/>
    <property type="match status" value="1"/>
</dbReference>
<dbReference type="Gene3D" id="1.20.1280.20">
    <property type="entry name" value="HscB, C-terminal domain"/>
    <property type="match status" value="1"/>
</dbReference>
<dbReference type="InterPro" id="IPR036869">
    <property type="entry name" value="J_dom_sf"/>
</dbReference>
<proteinExistence type="inferred from homology"/>
<dbReference type="GO" id="GO:0051087">
    <property type="term" value="F:protein-folding chaperone binding"/>
    <property type="evidence" value="ECO:0007669"/>
    <property type="project" value="EnsemblFungi"/>
</dbReference>
<dbReference type="EMBL" id="KV454291">
    <property type="protein sequence ID" value="ODQ74817.1"/>
    <property type="molecule type" value="Genomic_DNA"/>
</dbReference>
<evidence type="ECO:0000313" key="5">
    <source>
        <dbReference type="Proteomes" id="UP000094385"/>
    </source>
</evidence>
<dbReference type="InterPro" id="IPR009073">
    <property type="entry name" value="HscB_oligo_C"/>
</dbReference>
<keyword evidence="2" id="KW-0143">Chaperone</keyword>
<dbReference type="PANTHER" id="PTHR14021">
    <property type="entry name" value="IRON-SULFUR CLUSTER CO-CHAPERONE PROTEIN HSCB"/>
    <property type="match status" value="1"/>
</dbReference>
<dbReference type="GO" id="GO:0044571">
    <property type="term" value="P:[2Fe-2S] cluster assembly"/>
    <property type="evidence" value="ECO:0007669"/>
    <property type="project" value="EnsemblFungi"/>
</dbReference>
<dbReference type="Pfam" id="PF07743">
    <property type="entry name" value="HSCB_C"/>
    <property type="match status" value="1"/>
</dbReference>
<dbReference type="STRING" id="675824.A0A1E3QCQ7"/>
<name>A0A1E3QCQ7_LIPST</name>
<dbReference type="GO" id="GO:0044572">
    <property type="term" value="P:[4Fe-4S] cluster assembly"/>
    <property type="evidence" value="ECO:0007669"/>
    <property type="project" value="EnsemblFungi"/>
</dbReference>
<dbReference type="Proteomes" id="UP000094385">
    <property type="component" value="Unassembled WGS sequence"/>
</dbReference>
<evidence type="ECO:0000259" key="3">
    <source>
        <dbReference type="Pfam" id="PF07743"/>
    </source>
</evidence>
<dbReference type="SUPFAM" id="SSF47144">
    <property type="entry name" value="HSC20 (HSCB), C-terminal oligomerisation domain"/>
    <property type="match status" value="1"/>
</dbReference>
<dbReference type="OrthoDB" id="448954at2759"/>
<dbReference type="GO" id="GO:0009060">
    <property type="term" value="P:aerobic respiration"/>
    <property type="evidence" value="ECO:0007669"/>
    <property type="project" value="EnsemblFungi"/>
</dbReference>
<sequence length="191" mass="21763">MYNEDSKSEKIGPSYYSLFPQTLKSGPPPNGPFAVDLRKLRSEFLKLQSRTHPDLARTDADKSRYESASSQLNKAYSTLASPLSRALYLLESVGMGVEEDAARKMPQDPELLVEVYELLEEIENCQSEEEAANLSSSIEARINMTEKEVEQSFDTHDLTRAKNSTITLKYWVNIREALKEWEPGKPFRMVH</sequence>
<keyword evidence="5" id="KW-1185">Reference proteome</keyword>
<accession>A0A1E3QCQ7</accession>
<gene>
    <name evidence="4" type="ORF">LIPSTDRAFT_1575</name>
</gene>
<feature type="domain" description="Co-chaperone HscB C-terminal oligomerisation" evidence="3">
    <location>
        <begin position="107"/>
        <end position="179"/>
    </location>
</feature>
<dbReference type="InterPro" id="IPR004640">
    <property type="entry name" value="HscB"/>
</dbReference>
<evidence type="ECO:0000313" key="4">
    <source>
        <dbReference type="EMBL" id="ODQ74817.1"/>
    </source>
</evidence>
<organism evidence="4 5">
    <name type="scientific">Lipomyces starkeyi NRRL Y-11557</name>
    <dbReference type="NCBI Taxonomy" id="675824"/>
    <lineage>
        <taxon>Eukaryota</taxon>
        <taxon>Fungi</taxon>
        <taxon>Dikarya</taxon>
        <taxon>Ascomycota</taxon>
        <taxon>Saccharomycotina</taxon>
        <taxon>Lipomycetes</taxon>
        <taxon>Lipomycetales</taxon>
        <taxon>Lipomycetaceae</taxon>
        <taxon>Lipomyces</taxon>
    </lineage>
</organism>
<dbReference type="Gene3D" id="1.10.287.110">
    <property type="entry name" value="DnaJ domain"/>
    <property type="match status" value="1"/>
</dbReference>
<dbReference type="GO" id="GO:0006879">
    <property type="term" value="P:intracellular iron ion homeostasis"/>
    <property type="evidence" value="ECO:0007669"/>
    <property type="project" value="EnsemblFungi"/>
</dbReference>
<evidence type="ECO:0000256" key="1">
    <source>
        <dbReference type="ARBA" id="ARBA00010476"/>
    </source>
</evidence>
<dbReference type="NCBIfam" id="TIGR00714">
    <property type="entry name" value="hscB"/>
    <property type="match status" value="1"/>
</dbReference>
<reference evidence="4 5" key="1">
    <citation type="journal article" date="2016" name="Proc. Natl. Acad. Sci. U.S.A.">
        <title>Comparative genomics of biotechnologically important yeasts.</title>
        <authorList>
            <person name="Riley R."/>
            <person name="Haridas S."/>
            <person name="Wolfe K.H."/>
            <person name="Lopes M.R."/>
            <person name="Hittinger C.T."/>
            <person name="Goeker M."/>
            <person name="Salamov A.A."/>
            <person name="Wisecaver J.H."/>
            <person name="Long T.M."/>
            <person name="Calvey C.H."/>
            <person name="Aerts A.L."/>
            <person name="Barry K.W."/>
            <person name="Choi C."/>
            <person name="Clum A."/>
            <person name="Coughlan A.Y."/>
            <person name="Deshpande S."/>
            <person name="Douglass A.P."/>
            <person name="Hanson S.J."/>
            <person name="Klenk H.-P."/>
            <person name="LaButti K.M."/>
            <person name="Lapidus A."/>
            <person name="Lindquist E.A."/>
            <person name="Lipzen A.M."/>
            <person name="Meier-Kolthoff J.P."/>
            <person name="Ohm R.A."/>
            <person name="Otillar R.P."/>
            <person name="Pangilinan J.L."/>
            <person name="Peng Y."/>
            <person name="Rokas A."/>
            <person name="Rosa C.A."/>
            <person name="Scheuner C."/>
            <person name="Sibirny A.A."/>
            <person name="Slot J.C."/>
            <person name="Stielow J.B."/>
            <person name="Sun H."/>
            <person name="Kurtzman C.P."/>
            <person name="Blackwell M."/>
            <person name="Grigoriev I.V."/>
            <person name="Jeffries T.W."/>
        </authorList>
    </citation>
    <scope>NUCLEOTIDE SEQUENCE [LARGE SCALE GENOMIC DNA]</scope>
    <source>
        <strain evidence="4 5">NRRL Y-11557</strain>
    </source>
</reference>
<dbReference type="GO" id="GO:0051259">
    <property type="term" value="P:protein complex oligomerization"/>
    <property type="evidence" value="ECO:0007669"/>
    <property type="project" value="InterPro"/>
</dbReference>